<dbReference type="Pfam" id="PF13458">
    <property type="entry name" value="Peripla_BP_6"/>
    <property type="match status" value="1"/>
</dbReference>
<proteinExistence type="inferred from homology"/>
<reference evidence="6 7" key="1">
    <citation type="submission" date="2019-09" db="EMBL/GenBank/DDBJ databases">
        <title>Parvibaculum sedimenti sp. nov., isolated from sediment.</title>
        <authorList>
            <person name="Wang Y."/>
        </authorList>
    </citation>
    <scope>NUCLEOTIDE SEQUENCE [LARGE SCALE GENOMIC DNA]</scope>
    <source>
        <strain evidence="6 7">HXT-9</strain>
    </source>
</reference>
<accession>A0A6N6VL94</accession>
<evidence type="ECO:0000256" key="2">
    <source>
        <dbReference type="ARBA" id="ARBA00022448"/>
    </source>
</evidence>
<dbReference type="CDD" id="cd06342">
    <property type="entry name" value="PBP1_ABC_LIVBP-like"/>
    <property type="match status" value="1"/>
</dbReference>
<dbReference type="SUPFAM" id="SSF53822">
    <property type="entry name" value="Periplasmic binding protein-like I"/>
    <property type="match status" value="1"/>
</dbReference>
<dbReference type="InterPro" id="IPR028081">
    <property type="entry name" value="Leu-bd"/>
</dbReference>
<keyword evidence="2" id="KW-0813">Transport</keyword>
<organism evidence="6 7">
    <name type="scientific">Parvibaculum sedimenti</name>
    <dbReference type="NCBI Taxonomy" id="2608632"/>
    <lineage>
        <taxon>Bacteria</taxon>
        <taxon>Pseudomonadati</taxon>
        <taxon>Pseudomonadota</taxon>
        <taxon>Alphaproteobacteria</taxon>
        <taxon>Hyphomicrobiales</taxon>
        <taxon>Parvibaculaceae</taxon>
        <taxon>Parvibaculum</taxon>
    </lineage>
</organism>
<name>A0A6N6VL94_9HYPH</name>
<dbReference type="InterPro" id="IPR000709">
    <property type="entry name" value="Leu_Ile_Val-bd"/>
</dbReference>
<comment type="similarity">
    <text evidence="1">Belongs to the leucine-binding protein family.</text>
</comment>
<dbReference type="Proteomes" id="UP000468901">
    <property type="component" value="Unassembled WGS sequence"/>
</dbReference>
<keyword evidence="7" id="KW-1185">Reference proteome</keyword>
<dbReference type="PRINTS" id="PR00337">
    <property type="entry name" value="LEUILEVALBP"/>
</dbReference>
<keyword evidence="4" id="KW-0029">Amino-acid transport</keyword>
<gene>
    <name evidence="6" type="ORF">F2P47_02140</name>
</gene>
<evidence type="ECO:0000256" key="4">
    <source>
        <dbReference type="ARBA" id="ARBA00022970"/>
    </source>
</evidence>
<sequence length="367" mass="38755">MTRYIVALAAILSLGLFACSKKESGITIGVAGPVSGSEAVFGEQFVHGAQRAVADINARGGVLGKKLNLVIGDDACDPKQAVSVANDMASKGVVFVAGHYCSGSSIPASDVYNESGIVQISPASTNPEFTERGLPNVFRVCGRDDAQGPTAAAYVAAHFAGKKIAVVDDKSTYGKGLADQFKKSLNAKGVTEVLRESISAGEKDYSPLVSKLKQAQADVLYFGGYKTEGGLITRQMREQGLKTILVSGDALVTDEYWSITGAAGEGTLMTFGPDPRLDPKNAELVAAFRADKYEPEAYTLYTYAAVQAWAQAAEKVGSTDAAKVEAALKSNKFDTVLGKIGFDAKGDMDAPGYVFYVWKNGKYAYAE</sequence>
<evidence type="ECO:0000256" key="1">
    <source>
        <dbReference type="ARBA" id="ARBA00010062"/>
    </source>
</evidence>
<dbReference type="RefSeq" id="WP_152214520.1">
    <property type="nucleotide sequence ID" value="NZ_JBAQYD010000048.1"/>
</dbReference>
<dbReference type="GO" id="GO:0006865">
    <property type="term" value="P:amino acid transport"/>
    <property type="evidence" value="ECO:0007669"/>
    <property type="project" value="UniProtKB-KW"/>
</dbReference>
<protein>
    <submittedName>
        <fullName evidence="6">ABC transporter substrate-binding protein</fullName>
    </submittedName>
</protein>
<comment type="caution">
    <text evidence="6">The sequence shown here is derived from an EMBL/GenBank/DDBJ whole genome shotgun (WGS) entry which is preliminary data.</text>
</comment>
<dbReference type="PANTHER" id="PTHR47151:SF2">
    <property type="entry name" value="AMINO ACID BINDING PROTEIN"/>
    <property type="match status" value="1"/>
</dbReference>
<dbReference type="AlphaFoldDB" id="A0A6N6VL94"/>
<evidence type="ECO:0000313" key="6">
    <source>
        <dbReference type="EMBL" id="KAB7742098.1"/>
    </source>
</evidence>
<dbReference type="InterPro" id="IPR028082">
    <property type="entry name" value="Peripla_BP_I"/>
</dbReference>
<keyword evidence="3" id="KW-0732">Signal</keyword>
<dbReference type="PANTHER" id="PTHR47151">
    <property type="entry name" value="LEU/ILE/VAL-BINDING ABC TRANSPORTER SUBUNIT"/>
    <property type="match status" value="1"/>
</dbReference>
<dbReference type="PROSITE" id="PS51257">
    <property type="entry name" value="PROKAR_LIPOPROTEIN"/>
    <property type="match status" value="1"/>
</dbReference>
<feature type="domain" description="Leucine-binding protein" evidence="5">
    <location>
        <begin position="26"/>
        <end position="361"/>
    </location>
</feature>
<evidence type="ECO:0000259" key="5">
    <source>
        <dbReference type="Pfam" id="PF13458"/>
    </source>
</evidence>
<evidence type="ECO:0000313" key="7">
    <source>
        <dbReference type="Proteomes" id="UP000468901"/>
    </source>
</evidence>
<dbReference type="EMBL" id="WESC01000002">
    <property type="protein sequence ID" value="KAB7742098.1"/>
    <property type="molecule type" value="Genomic_DNA"/>
</dbReference>
<dbReference type="Gene3D" id="3.40.50.2300">
    <property type="match status" value="2"/>
</dbReference>
<evidence type="ECO:0000256" key="3">
    <source>
        <dbReference type="ARBA" id="ARBA00022729"/>
    </source>
</evidence>